<protein>
    <recommendedName>
        <fullName evidence="2">Alcohol dehydrogenase iron-type/glycerol dehydrogenase GldA domain-containing protein</fullName>
    </recommendedName>
</protein>
<dbReference type="PANTHER" id="PTHR11496">
    <property type="entry name" value="ALCOHOL DEHYDROGENASE"/>
    <property type="match status" value="1"/>
</dbReference>
<name>A0A133U9V8_9EURY</name>
<dbReference type="InterPro" id="IPR039697">
    <property type="entry name" value="Alcohol_dehydrogenase_Fe"/>
</dbReference>
<dbReference type="SUPFAM" id="SSF56796">
    <property type="entry name" value="Dehydroquinate synthase-like"/>
    <property type="match status" value="1"/>
</dbReference>
<dbReference type="Pfam" id="PF00465">
    <property type="entry name" value="Fe-ADH"/>
    <property type="match status" value="1"/>
</dbReference>
<feature type="domain" description="Alcohol dehydrogenase iron-type/glycerol dehydrogenase GldA" evidence="2">
    <location>
        <begin position="3"/>
        <end position="104"/>
    </location>
</feature>
<sequence length="113" mass="12141">MWVVIFGGGSKIDGGKAANVLATYRPDEAAEALTLDWNEADSIDPYFGTGNVTKVKESTGKKMIPMIAVQTASGSGAHLTKYSNITDPVKSQKKLIVDDAIIPEKEKKIFHSS</sequence>
<proteinExistence type="predicted"/>
<gene>
    <name evidence="3" type="ORF">AKJ64_05055</name>
</gene>
<comment type="caution">
    <text evidence="3">The sequence shown here is derived from an EMBL/GenBank/DDBJ whole genome shotgun (WGS) entry which is preliminary data.</text>
</comment>
<dbReference type="InterPro" id="IPR001670">
    <property type="entry name" value="ADH_Fe/GldA"/>
</dbReference>
<keyword evidence="4" id="KW-1185">Reference proteome</keyword>
<dbReference type="EMBL" id="LHXN01000129">
    <property type="protein sequence ID" value="KXA90985.1"/>
    <property type="molecule type" value="Genomic_DNA"/>
</dbReference>
<evidence type="ECO:0000259" key="2">
    <source>
        <dbReference type="Pfam" id="PF00465"/>
    </source>
</evidence>
<dbReference type="Gene3D" id="3.40.50.1970">
    <property type="match status" value="1"/>
</dbReference>
<evidence type="ECO:0000313" key="3">
    <source>
        <dbReference type="EMBL" id="KXA90985.1"/>
    </source>
</evidence>
<dbReference type="AlphaFoldDB" id="A0A133U9V8"/>
<reference evidence="3 4" key="1">
    <citation type="journal article" date="2016" name="Sci. Rep.">
        <title>Metabolic traits of an uncultured archaeal lineage -MSBL1- from brine pools of the Red Sea.</title>
        <authorList>
            <person name="Mwirichia R."/>
            <person name="Alam I."/>
            <person name="Rashid M."/>
            <person name="Vinu M."/>
            <person name="Ba-Alawi W."/>
            <person name="Anthony Kamau A."/>
            <person name="Kamanda Ngugi D."/>
            <person name="Goker M."/>
            <person name="Klenk H.P."/>
            <person name="Bajic V."/>
            <person name="Stingl U."/>
        </authorList>
    </citation>
    <scope>NUCLEOTIDE SEQUENCE [LARGE SCALE GENOMIC DNA]</scope>
    <source>
        <strain evidence="3">SCGC-AAA259E17</strain>
    </source>
</reference>
<dbReference type="GO" id="GO:0004022">
    <property type="term" value="F:alcohol dehydrogenase (NAD+) activity"/>
    <property type="evidence" value="ECO:0007669"/>
    <property type="project" value="TreeGrafter"/>
</dbReference>
<keyword evidence="1" id="KW-0560">Oxidoreductase</keyword>
<evidence type="ECO:0000256" key="1">
    <source>
        <dbReference type="ARBA" id="ARBA00023002"/>
    </source>
</evidence>
<dbReference type="GO" id="GO:0046872">
    <property type="term" value="F:metal ion binding"/>
    <property type="evidence" value="ECO:0007669"/>
    <property type="project" value="InterPro"/>
</dbReference>
<accession>A0A133U9V8</accession>
<organism evidence="3 4">
    <name type="scientific">candidate division MSBL1 archaeon SCGC-AAA259E17</name>
    <dbReference type="NCBI Taxonomy" id="1698263"/>
    <lineage>
        <taxon>Archaea</taxon>
        <taxon>Methanobacteriati</taxon>
        <taxon>Methanobacteriota</taxon>
        <taxon>candidate division MSBL1</taxon>
    </lineage>
</organism>
<dbReference type="Proteomes" id="UP000070373">
    <property type="component" value="Unassembled WGS sequence"/>
</dbReference>
<evidence type="ECO:0000313" key="4">
    <source>
        <dbReference type="Proteomes" id="UP000070373"/>
    </source>
</evidence>
<dbReference type="PANTHER" id="PTHR11496:SF94">
    <property type="entry name" value="ALCOHOL DEHYDROGENASE EUTG-RELATED"/>
    <property type="match status" value="1"/>
</dbReference>